<protein>
    <recommendedName>
        <fullName evidence="5">Cell surface protein</fullName>
    </recommendedName>
</protein>
<feature type="region of interest" description="Disordered" evidence="1">
    <location>
        <begin position="131"/>
        <end position="158"/>
    </location>
</feature>
<dbReference type="PANTHER" id="PTHR34618">
    <property type="entry name" value="SURFACE PROTEIN MAS1, PUTATIVE-RELATED"/>
    <property type="match status" value="1"/>
</dbReference>
<accession>A0A423VRH5</accession>
<keyword evidence="2" id="KW-0732">Signal</keyword>
<comment type="caution">
    <text evidence="3">The sequence shown here is derived from an EMBL/GenBank/DDBJ whole genome shotgun (WGS) entry which is preliminary data.</text>
</comment>
<evidence type="ECO:0000313" key="4">
    <source>
        <dbReference type="Proteomes" id="UP000283895"/>
    </source>
</evidence>
<dbReference type="AlphaFoldDB" id="A0A423VRH5"/>
<gene>
    <name evidence="3" type="ORF">VMCG_08085</name>
</gene>
<organism evidence="3 4">
    <name type="scientific">Cytospora schulzeri</name>
    <dbReference type="NCBI Taxonomy" id="448051"/>
    <lineage>
        <taxon>Eukaryota</taxon>
        <taxon>Fungi</taxon>
        <taxon>Dikarya</taxon>
        <taxon>Ascomycota</taxon>
        <taxon>Pezizomycotina</taxon>
        <taxon>Sordariomycetes</taxon>
        <taxon>Sordariomycetidae</taxon>
        <taxon>Diaporthales</taxon>
        <taxon>Cytosporaceae</taxon>
        <taxon>Cytospora</taxon>
    </lineage>
</organism>
<evidence type="ECO:0000313" key="3">
    <source>
        <dbReference type="EMBL" id="ROV93619.1"/>
    </source>
</evidence>
<dbReference type="Pfam" id="PF11327">
    <property type="entry name" value="Egh16-like"/>
    <property type="match status" value="1"/>
</dbReference>
<dbReference type="InterPro" id="IPR021476">
    <property type="entry name" value="Egh16-like"/>
</dbReference>
<dbReference type="OrthoDB" id="5418436at2759"/>
<sequence length="255" mass="26465">MQSQIQAIIIALAATPLVSAHGKIAMVTGDLGGNGTALGIKGAVVPGAGPNYMTEVDTTVFWSKDIATDDDIGYTESGSGNNKLEDLDQAMAQSGSTLPQVSSGGSVSGTYHIVTTDGAGPVEALIDESATGKWSQAKQAEVTKQPPGEDGNIDAPEGSFSYKRGVLGMVRRSLVKMGIMEKRAENVNEDYPFEVEIPAGTSCTGTINGESNLCLVKISNNNDAGPFGGVFAVQMPGSNSTARVRRAAKFYPDLS</sequence>
<reference evidence="3 4" key="1">
    <citation type="submission" date="2015-09" db="EMBL/GenBank/DDBJ databases">
        <title>Host preference determinants of Valsa canker pathogens revealed by comparative genomics.</title>
        <authorList>
            <person name="Yin Z."/>
            <person name="Huang L."/>
        </authorList>
    </citation>
    <scope>NUCLEOTIDE SEQUENCE [LARGE SCALE GENOMIC DNA]</scope>
    <source>
        <strain evidence="3 4">03-1</strain>
    </source>
</reference>
<feature type="chain" id="PRO_5019297949" description="Cell surface protein" evidence="2">
    <location>
        <begin position="21"/>
        <end position="255"/>
    </location>
</feature>
<evidence type="ECO:0000256" key="2">
    <source>
        <dbReference type="SAM" id="SignalP"/>
    </source>
</evidence>
<dbReference type="Proteomes" id="UP000283895">
    <property type="component" value="Unassembled WGS sequence"/>
</dbReference>
<name>A0A423VRH5_9PEZI</name>
<dbReference type="EMBL" id="LKEA01000044">
    <property type="protein sequence ID" value="ROV93619.1"/>
    <property type="molecule type" value="Genomic_DNA"/>
</dbReference>
<feature type="signal peptide" evidence="2">
    <location>
        <begin position="1"/>
        <end position="20"/>
    </location>
</feature>
<keyword evidence="4" id="KW-1185">Reference proteome</keyword>
<evidence type="ECO:0000256" key="1">
    <source>
        <dbReference type="SAM" id="MobiDB-lite"/>
    </source>
</evidence>
<dbReference type="PANTHER" id="PTHR34618:SF4">
    <property type="entry name" value="CAS1"/>
    <property type="match status" value="1"/>
</dbReference>
<evidence type="ECO:0008006" key="5">
    <source>
        <dbReference type="Google" id="ProtNLM"/>
    </source>
</evidence>
<proteinExistence type="predicted"/>